<keyword evidence="2" id="KW-0812">Transmembrane</keyword>
<accession>A0A2A9P3H9</accession>
<protein>
    <submittedName>
        <fullName evidence="3">Uncharacterized protein</fullName>
    </submittedName>
</protein>
<evidence type="ECO:0000313" key="4">
    <source>
        <dbReference type="Proteomes" id="UP000037136"/>
    </source>
</evidence>
<proteinExistence type="predicted"/>
<organism evidence="3 4">
    <name type="scientific">Ophiocordyceps unilateralis</name>
    <name type="common">Zombie-ant fungus</name>
    <name type="synonym">Torrubia unilateralis</name>
    <dbReference type="NCBI Taxonomy" id="268505"/>
    <lineage>
        <taxon>Eukaryota</taxon>
        <taxon>Fungi</taxon>
        <taxon>Dikarya</taxon>
        <taxon>Ascomycota</taxon>
        <taxon>Pezizomycotina</taxon>
        <taxon>Sordariomycetes</taxon>
        <taxon>Hypocreomycetidae</taxon>
        <taxon>Hypocreales</taxon>
        <taxon>Ophiocordycipitaceae</taxon>
        <taxon>Ophiocordyceps</taxon>
    </lineage>
</organism>
<feature type="transmembrane region" description="Helical" evidence="2">
    <location>
        <begin position="87"/>
        <end position="107"/>
    </location>
</feature>
<feature type="compositionally biased region" description="Polar residues" evidence="1">
    <location>
        <begin position="294"/>
        <end position="307"/>
    </location>
</feature>
<feature type="compositionally biased region" description="Basic and acidic residues" evidence="1">
    <location>
        <begin position="419"/>
        <end position="429"/>
    </location>
</feature>
<reference evidence="3 4" key="2">
    <citation type="journal article" date="2017" name="Sci. Rep.">
        <title>Ant-infecting Ophiocordyceps genomes reveal a high diversity of potential behavioral manipulation genes and a possible major role for enterotoxins.</title>
        <authorList>
            <person name="de Bekker C."/>
            <person name="Ohm R.A."/>
            <person name="Evans H.C."/>
            <person name="Brachmann A."/>
            <person name="Hughes D.P."/>
        </authorList>
    </citation>
    <scope>NUCLEOTIDE SEQUENCE [LARGE SCALE GENOMIC DNA]</scope>
    <source>
        <strain evidence="3 4">SC16a</strain>
    </source>
</reference>
<dbReference type="OrthoDB" id="5404940at2759"/>
<dbReference type="EMBL" id="LAZP02000930">
    <property type="protein sequence ID" value="PFH55416.1"/>
    <property type="molecule type" value="Genomic_DNA"/>
</dbReference>
<name>A0A2A9P3H9_OPHUN</name>
<keyword evidence="2" id="KW-0472">Membrane</keyword>
<sequence length="490" mass="54506">MVTSQPFMYEYSSRPFPDWRSPATVFDPKAVTRASFEPTPKREKPRWPLISFRQHPDAHELPRQTRPCRSLGSWVQNWFKWLRQIQLALRLLQLTGSTGVLVLMVLMTKVEEATAWVLRITAGISVLHCLYAVHHLARSPIRRPPASSAAYQAFAALADVFILSVCVFGALSTHRNGVAWSTLLSDLSLVRILVPTAYYTLIAASCLHLVTLSISVWLCTVLRKISLMPPDMNPLEEHLTARPYTKISNRLPTTTTASSVEDDGRVSAIWEKKLSPRGDDTTRPPRIPFMITRAGSSSPTAKHSLRTDASNMSVPRKLVQGYPIVPTAGESQYRSYTKLSADDAGWPLRSTESHRANGAGNWPLADSLVGAHVSHCSDETSGSRRLGEEGQRYELSDVALYTVGGPERRGYHVAMVSKQEGRSKGDGHGGKQLRGTWRKDDIPMSYEKPVILGSDRKVSSGTSYGNQPERFRLRVIERKQEQTGGDSTLC</sequence>
<gene>
    <name evidence="3" type="ORF">XA68_18368</name>
</gene>
<feature type="region of interest" description="Disordered" evidence="1">
    <location>
        <begin position="275"/>
        <end position="307"/>
    </location>
</feature>
<feature type="transmembrane region" description="Helical" evidence="2">
    <location>
        <begin position="149"/>
        <end position="171"/>
    </location>
</feature>
<keyword evidence="4" id="KW-1185">Reference proteome</keyword>
<reference evidence="3 4" key="1">
    <citation type="journal article" date="2015" name="BMC Genomics">
        <title>Gene expression during zombie ant biting behavior reflects the complexity underlying fungal parasitic behavioral manipulation.</title>
        <authorList>
            <person name="de Bekker C."/>
            <person name="Ohm R.A."/>
            <person name="Loreto R.G."/>
            <person name="Sebastian A."/>
            <person name="Albert I."/>
            <person name="Merrow M."/>
            <person name="Brachmann A."/>
            <person name="Hughes D.P."/>
        </authorList>
    </citation>
    <scope>NUCLEOTIDE SEQUENCE [LARGE SCALE GENOMIC DNA]</scope>
    <source>
        <strain evidence="3 4">SC16a</strain>
    </source>
</reference>
<keyword evidence="2" id="KW-1133">Transmembrane helix</keyword>
<dbReference type="AlphaFoldDB" id="A0A2A9P3H9"/>
<evidence type="ECO:0000313" key="3">
    <source>
        <dbReference type="EMBL" id="PFH55416.1"/>
    </source>
</evidence>
<evidence type="ECO:0000256" key="1">
    <source>
        <dbReference type="SAM" id="MobiDB-lite"/>
    </source>
</evidence>
<feature type="region of interest" description="Disordered" evidence="1">
    <location>
        <begin position="419"/>
        <end position="440"/>
    </location>
</feature>
<dbReference type="Proteomes" id="UP000037136">
    <property type="component" value="Unassembled WGS sequence"/>
</dbReference>
<feature type="transmembrane region" description="Helical" evidence="2">
    <location>
        <begin position="197"/>
        <end position="222"/>
    </location>
</feature>
<comment type="caution">
    <text evidence="3">The sequence shown here is derived from an EMBL/GenBank/DDBJ whole genome shotgun (WGS) entry which is preliminary data.</text>
</comment>
<dbReference type="STRING" id="268505.A0A2A9P3H9"/>
<evidence type="ECO:0000256" key="2">
    <source>
        <dbReference type="SAM" id="Phobius"/>
    </source>
</evidence>
<feature type="transmembrane region" description="Helical" evidence="2">
    <location>
        <begin position="113"/>
        <end position="137"/>
    </location>
</feature>